<dbReference type="EMBL" id="CASHTH010000179">
    <property type="protein sequence ID" value="CAI7993221.1"/>
    <property type="molecule type" value="Genomic_DNA"/>
</dbReference>
<keyword evidence="4" id="KW-0768">Sushi</keyword>
<evidence type="ECO:0000256" key="3">
    <source>
        <dbReference type="ARBA" id="ARBA00023157"/>
    </source>
</evidence>
<keyword evidence="3 4" id="KW-1015">Disulfide bond</keyword>
<evidence type="ECO:0000256" key="2">
    <source>
        <dbReference type="ARBA" id="ARBA00022737"/>
    </source>
</evidence>
<keyword evidence="2" id="KW-0677">Repeat</keyword>
<comment type="caution">
    <text evidence="4">Lacks conserved residue(s) required for the propagation of feature annotation.</text>
</comment>
<evidence type="ECO:0000259" key="5">
    <source>
        <dbReference type="PROSITE" id="PS50923"/>
    </source>
</evidence>
<gene>
    <name evidence="6" type="ORF">GBAR_LOCUS1223</name>
</gene>
<dbReference type="InterPro" id="IPR013783">
    <property type="entry name" value="Ig-like_fold"/>
</dbReference>
<reference evidence="6" key="1">
    <citation type="submission" date="2023-03" db="EMBL/GenBank/DDBJ databases">
        <authorList>
            <person name="Steffen K."/>
            <person name="Cardenas P."/>
        </authorList>
    </citation>
    <scope>NUCLEOTIDE SEQUENCE</scope>
</reference>
<dbReference type="PANTHER" id="PTHR45656:SF4">
    <property type="entry name" value="PROTEIN CBR-CLEC-78"/>
    <property type="match status" value="1"/>
</dbReference>
<dbReference type="Gene3D" id="2.10.70.10">
    <property type="entry name" value="Complement Module, domain 1"/>
    <property type="match status" value="2"/>
</dbReference>
<dbReference type="InterPro" id="IPR036116">
    <property type="entry name" value="FN3_sf"/>
</dbReference>
<dbReference type="AlphaFoldDB" id="A0AA35W049"/>
<dbReference type="CDD" id="cd00033">
    <property type="entry name" value="CCP"/>
    <property type="match status" value="2"/>
</dbReference>
<accession>A0AA35W049</accession>
<dbReference type="InterPro" id="IPR051277">
    <property type="entry name" value="SEZ6_CSMD_C4BPB_Regulators"/>
</dbReference>
<evidence type="ECO:0000256" key="1">
    <source>
        <dbReference type="ARBA" id="ARBA00022729"/>
    </source>
</evidence>
<dbReference type="SUPFAM" id="SSF57535">
    <property type="entry name" value="Complement control module/SCR domain"/>
    <property type="match status" value="2"/>
</dbReference>
<protein>
    <submittedName>
        <fullName evidence="6">Sushi, von Willebrand factor type A, EGF and pentraxin domain-containing protein 1</fullName>
    </submittedName>
</protein>
<evidence type="ECO:0000313" key="6">
    <source>
        <dbReference type="EMBL" id="CAI7993221.1"/>
    </source>
</evidence>
<feature type="disulfide bond" evidence="4">
    <location>
        <begin position="21"/>
        <end position="48"/>
    </location>
</feature>
<feature type="domain" description="Sushi" evidence="5">
    <location>
        <begin position="51"/>
        <end position="108"/>
    </location>
</feature>
<dbReference type="InterPro" id="IPR000436">
    <property type="entry name" value="Sushi_SCR_CCP_dom"/>
</dbReference>
<evidence type="ECO:0000256" key="4">
    <source>
        <dbReference type="PROSITE-ProRule" id="PRU00302"/>
    </source>
</evidence>
<dbReference type="Gene3D" id="2.60.40.10">
    <property type="entry name" value="Immunoglobulins"/>
    <property type="match status" value="1"/>
</dbReference>
<dbReference type="PROSITE" id="PS50923">
    <property type="entry name" value="SUSHI"/>
    <property type="match status" value="2"/>
</dbReference>
<feature type="disulfide bond" evidence="4">
    <location>
        <begin position="79"/>
        <end position="106"/>
    </location>
</feature>
<comment type="caution">
    <text evidence="6">The sequence shown here is derived from an EMBL/GenBank/DDBJ whole genome shotgun (WGS) entry which is preliminary data.</text>
</comment>
<feature type="domain" description="Sushi" evidence="5">
    <location>
        <begin position="1"/>
        <end position="50"/>
    </location>
</feature>
<proteinExistence type="predicted"/>
<organism evidence="6 7">
    <name type="scientific">Geodia barretti</name>
    <name type="common">Barrett's horny sponge</name>
    <dbReference type="NCBI Taxonomy" id="519541"/>
    <lineage>
        <taxon>Eukaryota</taxon>
        <taxon>Metazoa</taxon>
        <taxon>Porifera</taxon>
        <taxon>Demospongiae</taxon>
        <taxon>Heteroscleromorpha</taxon>
        <taxon>Tetractinellida</taxon>
        <taxon>Astrophorina</taxon>
        <taxon>Geodiidae</taxon>
        <taxon>Geodia</taxon>
    </lineage>
</organism>
<evidence type="ECO:0000313" key="7">
    <source>
        <dbReference type="Proteomes" id="UP001174909"/>
    </source>
</evidence>
<dbReference type="PANTHER" id="PTHR45656">
    <property type="entry name" value="PROTEIN CBR-CLEC-78"/>
    <property type="match status" value="1"/>
</dbReference>
<dbReference type="Pfam" id="PF00084">
    <property type="entry name" value="Sushi"/>
    <property type="match status" value="2"/>
</dbReference>
<keyword evidence="1" id="KW-0732">Signal</keyword>
<dbReference type="SUPFAM" id="SSF49265">
    <property type="entry name" value="Fibronectin type III"/>
    <property type="match status" value="1"/>
</dbReference>
<keyword evidence="7" id="KW-1185">Reference proteome</keyword>
<dbReference type="Proteomes" id="UP001174909">
    <property type="component" value="Unassembled WGS sequence"/>
</dbReference>
<sequence>MENGLTSTGGFSPGSVANYTCNDGYVLEGDSRRVCQATGAWTGEEPQCVEVICPPLNAMENGLTSTGGFSPGSVANYTCNDGYVLEGDSRRVCQATGAWTGEEPQCVEGPPSITNVTTDSTTSLSVLWAHSVAGQPTCYYLITYICLANGSNSVYHEKRTLTVPAGNTSVVLSDVELPPGSVHVVVVTAVSGDVSRSSELKYIDISSAVTPALVTVVWNSQTQTSATLEWPRGFCWDYVVICYSLSGKDQILVSLFSRAVLNDLYQETYIAVVICSSFRDGYTVDTYAPILLK</sequence>
<dbReference type="InterPro" id="IPR035976">
    <property type="entry name" value="Sushi/SCR/CCP_sf"/>
</dbReference>
<dbReference type="SMART" id="SM00032">
    <property type="entry name" value="CCP"/>
    <property type="match status" value="2"/>
</dbReference>
<name>A0AA35W049_GEOBA</name>